<evidence type="ECO:0000256" key="2">
    <source>
        <dbReference type="SAM" id="SignalP"/>
    </source>
</evidence>
<keyword evidence="2" id="KW-0732">Signal</keyword>
<feature type="coiled-coil region" evidence="1">
    <location>
        <begin position="54"/>
        <end position="151"/>
    </location>
</feature>
<keyword evidence="4" id="KW-1185">Reference proteome</keyword>
<proteinExistence type="predicted"/>
<organism evidence="3 4">
    <name type="scientific">Flavobacterium arundinis</name>
    <dbReference type="NCBI Taxonomy" id="3139143"/>
    <lineage>
        <taxon>Bacteria</taxon>
        <taxon>Pseudomonadati</taxon>
        <taxon>Bacteroidota</taxon>
        <taxon>Flavobacteriia</taxon>
        <taxon>Flavobacteriales</taxon>
        <taxon>Flavobacteriaceae</taxon>
        <taxon>Flavobacterium</taxon>
    </lineage>
</organism>
<protein>
    <submittedName>
        <fullName evidence="3">Uncharacterized protein</fullName>
    </submittedName>
</protein>
<reference evidence="3 4" key="1">
    <citation type="submission" date="2024-04" db="EMBL/GenBank/DDBJ databases">
        <title>Flavobacterium sp. DGU11 16S ribosomal RNA gene Genome sequencing and assembly.</title>
        <authorList>
            <person name="Park S."/>
        </authorList>
    </citation>
    <scope>NUCLEOTIDE SEQUENCE [LARGE SCALE GENOMIC DNA]</scope>
    <source>
        <strain evidence="3 4">DGU11</strain>
    </source>
</reference>
<dbReference type="RefSeq" id="WP_341695020.1">
    <property type="nucleotide sequence ID" value="NZ_JBBYHR010000001.1"/>
</dbReference>
<dbReference type="EMBL" id="JBBYHR010000001">
    <property type="protein sequence ID" value="MEL1242694.1"/>
    <property type="molecule type" value="Genomic_DNA"/>
</dbReference>
<evidence type="ECO:0000256" key="1">
    <source>
        <dbReference type="SAM" id="Coils"/>
    </source>
</evidence>
<keyword evidence="1" id="KW-0175">Coiled coil</keyword>
<feature type="chain" id="PRO_5047063992" evidence="2">
    <location>
        <begin position="20"/>
        <end position="151"/>
    </location>
</feature>
<comment type="caution">
    <text evidence="3">The sequence shown here is derived from an EMBL/GenBank/DDBJ whole genome shotgun (WGS) entry which is preliminary data.</text>
</comment>
<name>A0ABU9HSA6_9FLAO</name>
<sequence length="151" mass="17739">MKFILFTALLLALAPKACEDDTEEKTLYETTEQSDYEELDYKIRNAAAEWKLFKKESESNIMTAKKKISKATDRLDDPNRKQKLKLRNAIINAEGQLEQVSEKLLRGERFEDKMDNYKVDASVIQRMESFMESYRKKEEKLNEAIAEMEKI</sequence>
<evidence type="ECO:0000313" key="4">
    <source>
        <dbReference type="Proteomes" id="UP001464555"/>
    </source>
</evidence>
<evidence type="ECO:0000313" key="3">
    <source>
        <dbReference type="EMBL" id="MEL1242694.1"/>
    </source>
</evidence>
<gene>
    <name evidence="3" type="ORF">AAEO56_00355</name>
</gene>
<feature type="signal peptide" evidence="2">
    <location>
        <begin position="1"/>
        <end position="19"/>
    </location>
</feature>
<accession>A0ABU9HSA6</accession>
<dbReference type="Proteomes" id="UP001464555">
    <property type="component" value="Unassembled WGS sequence"/>
</dbReference>